<keyword evidence="3" id="KW-1185">Reference proteome</keyword>
<feature type="region of interest" description="Disordered" evidence="1">
    <location>
        <begin position="162"/>
        <end position="238"/>
    </location>
</feature>
<feature type="compositionally biased region" description="Polar residues" evidence="1">
    <location>
        <begin position="197"/>
        <end position="238"/>
    </location>
</feature>
<name>W9YBA2_9EURO</name>
<evidence type="ECO:0000313" key="2">
    <source>
        <dbReference type="EMBL" id="EXJ86905.1"/>
    </source>
</evidence>
<dbReference type="eggNOG" id="ENOG502SYIX">
    <property type="taxonomic scope" value="Eukaryota"/>
</dbReference>
<dbReference type="OrthoDB" id="10261408at2759"/>
<gene>
    <name evidence="2" type="ORF">A1O3_03859</name>
</gene>
<dbReference type="HOGENOM" id="CLU_071883_0_0_1"/>
<feature type="region of interest" description="Disordered" evidence="1">
    <location>
        <begin position="21"/>
        <end position="63"/>
    </location>
</feature>
<comment type="caution">
    <text evidence="2">The sequence shown here is derived from an EMBL/GenBank/DDBJ whole genome shotgun (WGS) entry which is preliminary data.</text>
</comment>
<proteinExistence type="predicted"/>
<dbReference type="GeneID" id="19167984"/>
<dbReference type="EMBL" id="AMGY01000003">
    <property type="protein sequence ID" value="EXJ86905.1"/>
    <property type="molecule type" value="Genomic_DNA"/>
</dbReference>
<dbReference type="Proteomes" id="UP000019478">
    <property type="component" value="Unassembled WGS sequence"/>
</dbReference>
<protein>
    <submittedName>
        <fullName evidence="2">Uncharacterized protein</fullName>
    </submittedName>
</protein>
<reference evidence="2 3" key="1">
    <citation type="submission" date="2013-03" db="EMBL/GenBank/DDBJ databases">
        <title>The Genome Sequence of Capronia epimyces CBS 606.96.</title>
        <authorList>
            <consortium name="The Broad Institute Genomics Platform"/>
            <person name="Cuomo C."/>
            <person name="de Hoog S."/>
            <person name="Gorbushina A."/>
            <person name="Walker B."/>
            <person name="Young S.K."/>
            <person name="Zeng Q."/>
            <person name="Gargeya S."/>
            <person name="Fitzgerald M."/>
            <person name="Haas B."/>
            <person name="Abouelleil A."/>
            <person name="Allen A.W."/>
            <person name="Alvarado L."/>
            <person name="Arachchi H.M."/>
            <person name="Berlin A.M."/>
            <person name="Chapman S.B."/>
            <person name="Gainer-Dewar J."/>
            <person name="Goldberg J."/>
            <person name="Griggs A."/>
            <person name="Gujja S."/>
            <person name="Hansen M."/>
            <person name="Howarth C."/>
            <person name="Imamovic A."/>
            <person name="Ireland A."/>
            <person name="Larimer J."/>
            <person name="McCowan C."/>
            <person name="Murphy C."/>
            <person name="Pearson M."/>
            <person name="Poon T.W."/>
            <person name="Priest M."/>
            <person name="Roberts A."/>
            <person name="Saif S."/>
            <person name="Shea T."/>
            <person name="Sisk P."/>
            <person name="Sykes S."/>
            <person name="Wortman J."/>
            <person name="Nusbaum C."/>
            <person name="Birren B."/>
        </authorList>
    </citation>
    <scope>NUCLEOTIDE SEQUENCE [LARGE SCALE GENOMIC DNA]</scope>
    <source>
        <strain evidence="2 3">CBS 606.96</strain>
    </source>
</reference>
<evidence type="ECO:0000313" key="3">
    <source>
        <dbReference type="Proteomes" id="UP000019478"/>
    </source>
</evidence>
<accession>W9YBA2</accession>
<organism evidence="2 3">
    <name type="scientific">Capronia epimyces CBS 606.96</name>
    <dbReference type="NCBI Taxonomy" id="1182542"/>
    <lineage>
        <taxon>Eukaryota</taxon>
        <taxon>Fungi</taxon>
        <taxon>Dikarya</taxon>
        <taxon>Ascomycota</taxon>
        <taxon>Pezizomycotina</taxon>
        <taxon>Eurotiomycetes</taxon>
        <taxon>Chaetothyriomycetidae</taxon>
        <taxon>Chaetothyriales</taxon>
        <taxon>Herpotrichiellaceae</taxon>
        <taxon>Capronia</taxon>
    </lineage>
</organism>
<sequence length="267" mass="28268">MVTGRPVADAEVSLSLACGRKDRNGQCLDPDQRCSPSRRRAAGPPFHSPSDIQGNASGPAKGYTEALETRLKETERVLWSLLSASPTETLSAAFAAEMQDRMPLSLAITTLCTTEEKKAAIAHWERFPLQTAGEVLAWKENVQSGSSSGSGSANGLYNIAPDDSSYARAEPEPQALTTTSGLGFEEPLPAGDEDDTMQTSYSAHPSLTSASSPHSHTNVGEGTIRPRQSATGGSSMLDTSANGLATDRGSVASKFGLSKEFQETFLW</sequence>
<dbReference type="AlphaFoldDB" id="W9YBA2"/>
<dbReference type="RefSeq" id="XP_007732184.1">
    <property type="nucleotide sequence ID" value="XM_007733994.1"/>
</dbReference>
<evidence type="ECO:0000256" key="1">
    <source>
        <dbReference type="SAM" id="MobiDB-lite"/>
    </source>
</evidence>